<keyword evidence="1" id="KW-0808">Transferase</keyword>
<dbReference type="PANTHER" id="PTHR10605:SF56">
    <property type="entry name" value="BIFUNCTIONAL HEPARAN SULFATE N-DEACETYLASE_N-SULFOTRANSFERASE"/>
    <property type="match status" value="1"/>
</dbReference>
<dbReference type="EMBL" id="BAAFZP010000001">
    <property type="protein sequence ID" value="GAB1581220.1"/>
    <property type="molecule type" value="Genomic_DNA"/>
</dbReference>
<gene>
    <name evidence="4" type="ORF">PPNSA23_11630</name>
</gene>
<dbReference type="Proteomes" id="UP001628091">
    <property type="component" value="Unassembled WGS sequence"/>
</dbReference>
<name>A0ABQ0GX30_9HYPH</name>
<organism evidence="4 5">
    <name type="scientific">Phyllobacterium phragmitis</name>
    <dbReference type="NCBI Taxonomy" id="2670329"/>
    <lineage>
        <taxon>Bacteria</taxon>
        <taxon>Pseudomonadati</taxon>
        <taxon>Pseudomonadota</taxon>
        <taxon>Alphaproteobacteria</taxon>
        <taxon>Hyphomicrobiales</taxon>
        <taxon>Phyllobacteriaceae</taxon>
        <taxon>Phyllobacterium</taxon>
    </lineage>
</organism>
<dbReference type="SUPFAM" id="SSF52540">
    <property type="entry name" value="P-loop containing nucleoside triphosphate hydrolases"/>
    <property type="match status" value="1"/>
</dbReference>
<feature type="domain" description="Sulfotransferase" evidence="3">
    <location>
        <begin position="22"/>
        <end position="225"/>
    </location>
</feature>
<evidence type="ECO:0000259" key="3">
    <source>
        <dbReference type="Pfam" id="PF00685"/>
    </source>
</evidence>
<keyword evidence="2" id="KW-0325">Glycoprotein</keyword>
<dbReference type="Pfam" id="PF00685">
    <property type="entry name" value="Sulfotransfer_1"/>
    <property type="match status" value="1"/>
</dbReference>
<dbReference type="InterPro" id="IPR037359">
    <property type="entry name" value="NST/OST"/>
</dbReference>
<dbReference type="InterPro" id="IPR027417">
    <property type="entry name" value="P-loop_NTPase"/>
</dbReference>
<evidence type="ECO:0000313" key="5">
    <source>
        <dbReference type="Proteomes" id="UP001628091"/>
    </source>
</evidence>
<dbReference type="InterPro" id="IPR000863">
    <property type="entry name" value="Sulfotransferase_dom"/>
</dbReference>
<comment type="caution">
    <text evidence="4">The sequence shown here is derived from an EMBL/GenBank/DDBJ whole genome shotgun (WGS) entry which is preliminary data.</text>
</comment>
<sequence>MSHLQKSFTGTEFPRNTIRIANVFIVGVQKAGTTALHSFLAQHPQIQMSEQKELHFFDNDNRNWTDPDYADFERRFSAEKSKIRGESTPIYIYWPNSLERLKIYDPAAKLIVLLRHPTFRAYSHWKMEMLRNAETLSFEEAVSATGRERVRSASGGVHRVFSYIERGFYARQVSRLLTLFPREQVHFALTDDLWLTPRETLSEIETFLHVDHFLSPEREYIVLANTKFHSELDNRIRWQLDALYAPDIRETAAITGLNLSGWLDPDYVEPTKDR</sequence>
<evidence type="ECO:0000313" key="4">
    <source>
        <dbReference type="EMBL" id="GAB1581220.1"/>
    </source>
</evidence>
<protein>
    <submittedName>
        <fullName evidence="4">Sulfotransferase</fullName>
    </submittedName>
</protein>
<evidence type="ECO:0000256" key="1">
    <source>
        <dbReference type="ARBA" id="ARBA00022679"/>
    </source>
</evidence>
<accession>A0ABQ0GX30</accession>
<dbReference type="Gene3D" id="3.40.50.300">
    <property type="entry name" value="P-loop containing nucleotide triphosphate hydrolases"/>
    <property type="match status" value="1"/>
</dbReference>
<keyword evidence="5" id="KW-1185">Reference proteome</keyword>
<proteinExistence type="predicted"/>
<reference evidence="4 5" key="1">
    <citation type="submission" date="2024-10" db="EMBL/GenBank/DDBJ databases">
        <title>Isolation, draft genome sequencing and identification of Phyllobacterium sp. NSA23, isolated from leaf soil.</title>
        <authorList>
            <person name="Akita H."/>
        </authorList>
    </citation>
    <scope>NUCLEOTIDE SEQUENCE [LARGE SCALE GENOMIC DNA]</scope>
    <source>
        <strain evidence="4 5">NSA23</strain>
    </source>
</reference>
<evidence type="ECO:0000256" key="2">
    <source>
        <dbReference type="ARBA" id="ARBA00023180"/>
    </source>
</evidence>
<dbReference type="RefSeq" id="WP_407864093.1">
    <property type="nucleotide sequence ID" value="NZ_BAAFZP010000001.1"/>
</dbReference>
<dbReference type="PANTHER" id="PTHR10605">
    <property type="entry name" value="HEPARAN SULFATE SULFOTRANSFERASE"/>
    <property type="match status" value="1"/>
</dbReference>